<keyword evidence="3" id="KW-1185">Reference proteome</keyword>
<dbReference type="GO" id="GO:0005697">
    <property type="term" value="C:telomerase holoenzyme complex"/>
    <property type="evidence" value="ECO:0007669"/>
    <property type="project" value="TreeGrafter"/>
</dbReference>
<organism evidence="2 3">
    <name type="scientific">Hucho hucho</name>
    <name type="common">huchen</name>
    <dbReference type="NCBI Taxonomy" id="62062"/>
    <lineage>
        <taxon>Eukaryota</taxon>
        <taxon>Metazoa</taxon>
        <taxon>Chordata</taxon>
        <taxon>Craniata</taxon>
        <taxon>Vertebrata</taxon>
        <taxon>Euteleostomi</taxon>
        <taxon>Actinopterygii</taxon>
        <taxon>Neopterygii</taxon>
        <taxon>Teleostei</taxon>
        <taxon>Protacanthopterygii</taxon>
        <taxon>Salmoniformes</taxon>
        <taxon>Salmonidae</taxon>
        <taxon>Salmoninae</taxon>
        <taxon>Hucho</taxon>
    </lineage>
</organism>
<dbReference type="Proteomes" id="UP000314982">
    <property type="component" value="Unassembled WGS sequence"/>
</dbReference>
<dbReference type="InterPro" id="IPR008858">
    <property type="entry name" value="TROVE_dom"/>
</dbReference>
<dbReference type="GO" id="GO:0000722">
    <property type="term" value="P:telomere maintenance via recombination"/>
    <property type="evidence" value="ECO:0007669"/>
    <property type="project" value="TreeGrafter"/>
</dbReference>
<dbReference type="InterPro" id="IPR052652">
    <property type="entry name" value="Telomerase_Complex_Comp"/>
</dbReference>
<dbReference type="GO" id="GO:0070034">
    <property type="term" value="F:telomerase RNA binding"/>
    <property type="evidence" value="ECO:0007669"/>
    <property type="project" value="TreeGrafter"/>
</dbReference>
<proteinExistence type="predicted"/>
<dbReference type="PANTHER" id="PTHR44791:SF1">
    <property type="entry name" value="TELOMERASE PROTEIN COMPONENT 1"/>
    <property type="match status" value="1"/>
</dbReference>
<reference evidence="2" key="3">
    <citation type="submission" date="2025-09" db="UniProtKB">
        <authorList>
            <consortium name="Ensembl"/>
        </authorList>
    </citation>
    <scope>IDENTIFICATION</scope>
</reference>
<sequence length="201" mass="22947">MPKSKRFSHLDWETAGQKRLRVALGVPFVSRIYNMKKSQLKKASQRLYSQALLERYCKALETAVQISCRYNVPPLPGRTMILFSGDMDEDDTWSPTQDFCCPPDVEAEKVDEEAKEEKLKPSMQEVAVLLSLMIAHSAEHPQLIHFNWWGCAEVELKSDVLLDNVRHVMKQVEVRLSFSFPSCLSTHCCNGFNTSNITPLL</sequence>
<evidence type="ECO:0000313" key="3">
    <source>
        <dbReference type="Proteomes" id="UP000314982"/>
    </source>
</evidence>
<reference evidence="2" key="2">
    <citation type="submission" date="2025-08" db="UniProtKB">
        <authorList>
            <consortium name="Ensembl"/>
        </authorList>
    </citation>
    <scope>IDENTIFICATION</scope>
</reference>
<reference evidence="3" key="1">
    <citation type="submission" date="2018-06" db="EMBL/GenBank/DDBJ databases">
        <title>Genome assembly of Danube salmon.</title>
        <authorList>
            <person name="Macqueen D.J."/>
            <person name="Gundappa M.K."/>
        </authorList>
    </citation>
    <scope>NUCLEOTIDE SEQUENCE [LARGE SCALE GENOMIC DNA]</scope>
</reference>
<dbReference type="Pfam" id="PF05731">
    <property type="entry name" value="TROVE"/>
    <property type="match status" value="1"/>
</dbReference>
<protein>
    <recommendedName>
        <fullName evidence="1">TROVE domain-containing protein</fullName>
    </recommendedName>
</protein>
<evidence type="ECO:0000313" key="2">
    <source>
        <dbReference type="Ensembl" id="ENSHHUP00000008258.1"/>
    </source>
</evidence>
<feature type="domain" description="TROVE" evidence="1">
    <location>
        <begin position="17"/>
        <end position="77"/>
    </location>
</feature>
<dbReference type="Ensembl" id="ENSHHUT00000008504.1">
    <property type="protein sequence ID" value="ENSHHUP00000008258.1"/>
    <property type="gene ID" value="ENSHHUG00000005064.1"/>
</dbReference>
<dbReference type="GO" id="GO:0003720">
    <property type="term" value="F:telomerase activity"/>
    <property type="evidence" value="ECO:0007669"/>
    <property type="project" value="TreeGrafter"/>
</dbReference>
<name>A0A4W5JTH3_9TELE</name>
<evidence type="ECO:0000259" key="1">
    <source>
        <dbReference type="Pfam" id="PF05731"/>
    </source>
</evidence>
<dbReference type="AlphaFoldDB" id="A0A4W5JTH3"/>
<dbReference type="PANTHER" id="PTHR44791">
    <property type="entry name" value="TELOMERASE PROTEIN COMPONENT 1 TEP1"/>
    <property type="match status" value="1"/>
</dbReference>
<accession>A0A4W5JTH3</accession>
<dbReference type="STRING" id="62062.ENSHHUP00000008258"/>